<organism evidence="1">
    <name type="scientific">marine metagenome</name>
    <dbReference type="NCBI Taxonomy" id="408172"/>
    <lineage>
        <taxon>unclassified sequences</taxon>
        <taxon>metagenomes</taxon>
        <taxon>ecological metagenomes</taxon>
    </lineage>
</organism>
<dbReference type="SMART" id="SM00028">
    <property type="entry name" value="TPR"/>
    <property type="match status" value="5"/>
</dbReference>
<proteinExistence type="predicted"/>
<dbReference type="InterPro" id="IPR011990">
    <property type="entry name" value="TPR-like_helical_dom_sf"/>
</dbReference>
<feature type="non-terminal residue" evidence="1">
    <location>
        <position position="1"/>
    </location>
</feature>
<reference evidence="1" key="1">
    <citation type="submission" date="2018-05" db="EMBL/GenBank/DDBJ databases">
        <authorList>
            <person name="Lanie J.A."/>
            <person name="Ng W.-L."/>
            <person name="Kazmierczak K.M."/>
            <person name="Andrzejewski T.M."/>
            <person name="Davidsen T.M."/>
            <person name="Wayne K.J."/>
            <person name="Tettelin H."/>
            <person name="Glass J.I."/>
            <person name="Rusch D."/>
            <person name="Podicherti R."/>
            <person name="Tsui H.-C.T."/>
            <person name="Winkler M.E."/>
        </authorList>
    </citation>
    <scope>NUCLEOTIDE SEQUENCE</scope>
</reference>
<dbReference type="SUPFAM" id="SSF48452">
    <property type="entry name" value="TPR-like"/>
    <property type="match status" value="2"/>
</dbReference>
<gene>
    <name evidence="1" type="ORF">METZ01_LOCUS369381</name>
</gene>
<name>A0A382T4W9_9ZZZZ</name>
<dbReference type="Gene3D" id="1.25.40.10">
    <property type="entry name" value="Tetratricopeptide repeat domain"/>
    <property type="match status" value="2"/>
</dbReference>
<dbReference type="InterPro" id="IPR019734">
    <property type="entry name" value="TPR_rpt"/>
</dbReference>
<dbReference type="PROSITE" id="PS50005">
    <property type="entry name" value="TPR"/>
    <property type="match status" value="1"/>
</dbReference>
<feature type="non-terminal residue" evidence="1">
    <location>
        <position position="305"/>
    </location>
</feature>
<accession>A0A382T4W9</accession>
<dbReference type="Pfam" id="PF13424">
    <property type="entry name" value="TPR_12"/>
    <property type="match status" value="2"/>
</dbReference>
<dbReference type="AlphaFoldDB" id="A0A382T4W9"/>
<evidence type="ECO:0000313" key="1">
    <source>
        <dbReference type="EMBL" id="SVD16527.1"/>
    </source>
</evidence>
<dbReference type="EMBL" id="UINC01133538">
    <property type="protein sequence ID" value="SVD16527.1"/>
    <property type="molecule type" value="Genomic_DNA"/>
</dbReference>
<dbReference type="PANTHER" id="PTHR10098">
    <property type="entry name" value="RAPSYN-RELATED"/>
    <property type="match status" value="1"/>
</dbReference>
<protein>
    <submittedName>
        <fullName evidence="1">Uncharacterized protein</fullName>
    </submittedName>
</protein>
<dbReference type="Pfam" id="PF13181">
    <property type="entry name" value="TPR_8"/>
    <property type="match status" value="1"/>
</dbReference>
<sequence>QALTQAEKLGDKKEIGHSLRYVATMLYLFKKFNPEKSLDYLERSLAVFEDLGDQEGIGLALNAMGNVHSRQRNTDKALEYYNRFLTIAEALNDKRSIGAALNNISTIYMDKNDNDSSIDYLKRALAISKETGEKASSAGFLQNIGWNYSQKGNYSCSLDYYEGALTIRENLGQKLVASGLRNFIGWGYKDMGEYDKAVKTFEKNMSFDDGRGSISWDLAGIAIVDFNKGEYEAARDNFDRVFAIRKKHDITEFELYLTTYRFLIYKHLGEDFDLPLIQKLIKNSKPEDIYHAGKFSSYEKNFRLY</sequence>